<organism evidence="2 3">
    <name type="scientific">Candidatus Dojkabacteria bacterium</name>
    <dbReference type="NCBI Taxonomy" id="2099670"/>
    <lineage>
        <taxon>Bacteria</taxon>
        <taxon>Candidatus Dojkabacteria</taxon>
    </lineage>
</organism>
<feature type="domain" description="DUF5675" evidence="1">
    <location>
        <begin position="170"/>
        <end position="286"/>
    </location>
</feature>
<dbReference type="Proteomes" id="UP000321026">
    <property type="component" value="Unassembled WGS sequence"/>
</dbReference>
<dbReference type="InterPro" id="IPR043732">
    <property type="entry name" value="DUF5675"/>
</dbReference>
<reference evidence="2 3" key="1">
    <citation type="submission" date="2018-09" db="EMBL/GenBank/DDBJ databases">
        <title>Metagenome Assembled Genomes from an Advanced Water Purification Facility.</title>
        <authorList>
            <person name="Stamps B.W."/>
            <person name="Spear J.R."/>
        </authorList>
    </citation>
    <scope>NUCLEOTIDE SEQUENCE [LARGE SCALE GENOMIC DNA]</scope>
    <source>
        <strain evidence="2">Bin_63_2</strain>
    </source>
</reference>
<dbReference type="AlphaFoldDB" id="A0A5C7J2H3"/>
<dbReference type="Pfam" id="PF18925">
    <property type="entry name" value="DUF5675"/>
    <property type="match status" value="1"/>
</dbReference>
<gene>
    <name evidence="2" type="ORF">E6Q11_07060</name>
</gene>
<evidence type="ECO:0000313" key="2">
    <source>
        <dbReference type="EMBL" id="TXG75715.1"/>
    </source>
</evidence>
<proteinExistence type="predicted"/>
<protein>
    <recommendedName>
        <fullName evidence="1">DUF5675 domain-containing protein</fullName>
    </recommendedName>
</protein>
<accession>A0A5C7J2H3</accession>
<evidence type="ECO:0000313" key="3">
    <source>
        <dbReference type="Proteomes" id="UP000321026"/>
    </source>
</evidence>
<name>A0A5C7J2H3_9BACT</name>
<dbReference type="EMBL" id="SSDS01000115">
    <property type="protein sequence ID" value="TXG75715.1"/>
    <property type="molecule type" value="Genomic_DNA"/>
</dbReference>
<evidence type="ECO:0000259" key="1">
    <source>
        <dbReference type="Pfam" id="PF18925"/>
    </source>
</evidence>
<comment type="caution">
    <text evidence="2">The sequence shown here is derived from an EMBL/GenBank/DDBJ whole genome shotgun (WGS) entry which is preliminary data.</text>
</comment>
<sequence length="295" mass="34229">MKILIIANNQKWKSWDKKIQELEDWFAPALDLEFDIVHTKHKNIPFSSYGIHDDKERFGIDKKWFADNIQSKDHEITIFSVNRKDWGGFPVEGWQWGGKSIAIASDEKGSYNFKGVRYAGEKWFNLARHELCHALYTQQGKFDRTHFHWDSGDLSKVLPELKNTIPTVLITRNGDDGVQTLGTLELGWFKCNTLERPWKNNAPNISCIPKGEYTVKWTFSPKFMRYTYEVQNVPKRSGIRFHTGNFVTDISGCFLLGNGYKDLNKDGRLDIINSTATIKAFEQLLNKQEFKLIIK</sequence>